<evidence type="ECO:0000313" key="2">
    <source>
        <dbReference type="Proteomes" id="UP000011682"/>
    </source>
</evidence>
<name>S9PEK2_CYSF2</name>
<evidence type="ECO:0000313" key="1">
    <source>
        <dbReference type="EMBL" id="EPX60792.1"/>
    </source>
</evidence>
<dbReference type="AlphaFoldDB" id="S9PEK2"/>
<dbReference type="Proteomes" id="UP000011682">
    <property type="component" value="Unassembled WGS sequence"/>
</dbReference>
<keyword evidence="2" id="KW-1185">Reference proteome</keyword>
<evidence type="ECO:0008006" key="3">
    <source>
        <dbReference type="Google" id="ProtNLM"/>
    </source>
</evidence>
<accession>S9PEK2</accession>
<sequence length="100" mass="11769">MSSQWRYTKTPDLRLRPLKEHGYLLVFTPSRPRLHWLNLNAWLIFELCDGKTEEQLRQAYVAAVSRKLSPEEAWSQLQAGLAQLERIDVVRKSEAKEVYI</sequence>
<proteinExistence type="predicted"/>
<dbReference type="EMBL" id="ANAH02000011">
    <property type="protein sequence ID" value="EPX60792.1"/>
    <property type="molecule type" value="Genomic_DNA"/>
</dbReference>
<reference evidence="1" key="1">
    <citation type="submission" date="2013-05" db="EMBL/GenBank/DDBJ databases">
        <title>Genome assembly of Cystobacter fuscus DSM 2262.</title>
        <authorList>
            <person name="Sharma G."/>
            <person name="Khatri I."/>
            <person name="Kaur C."/>
            <person name="Mayilraj S."/>
            <person name="Subramanian S."/>
        </authorList>
    </citation>
    <scope>NUCLEOTIDE SEQUENCE [LARGE SCALE GENOMIC DNA]</scope>
    <source>
        <strain evidence="1">DSM 2262</strain>
    </source>
</reference>
<comment type="caution">
    <text evidence="1">The sequence shown here is derived from an EMBL/GenBank/DDBJ whole genome shotgun (WGS) entry which is preliminary data.</text>
</comment>
<organism evidence="1 2">
    <name type="scientific">Cystobacter fuscus (strain ATCC 25194 / DSM 2262 / NBRC 100088 / M29)</name>
    <dbReference type="NCBI Taxonomy" id="1242864"/>
    <lineage>
        <taxon>Bacteria</taxon>
        <taxon>Pseudomonadati</taxon>
        <taxon>Myxococcota</taxon>
        <taxon>Myxococcia</taxon>
        <taxon>Myxococcales</taxon>
        <taxon>Cystobacterineae</taxon>
        <taxon>Archangiaceae</taxon>
        <taxon>Cystobacter</taxon>
    </lineage>
</organism>
<dbReference type="RefSeq" id="WP_002626582.1">
    <property type="nucleotide sequence ID" value="NZ_ANAH02000011.1"/>
</dbReference>
<protein>
    <recommendedName>
        <fullName evidence="3">PqqD family protein</fullName>
    </recommendedName>
</protein>
<gene>
    <name evidence="1" type="ORF">D187_001441</name>
</gene>